<gene>
    <name evidence="1" type="ORF">GGR21_001328</name>
</gene>
<keyword evidence="2" id="KW-1185">Reference proteome</keyword>
<organism evidence="1 2">
    <name type="scientific">Dysgonomonas hofstadii</name>
    <dbReference type="NCBI Taxonomy" id="637886"/>
    <lineage>
        <taxon>Bacteria</taxon>
        <taxon>Pseudomonadati</taxon>
        <taxon>Bacteroidota</taxon>
        <taxon>Bacteroidia</taxon>
        <taxon>Bacteroidales</taxon>
        <taxon>Dysgonomonadaceae</taxon>
        <taxon>Dysgonomonas</taxon>
    </lineage>
</organism>
<dbReference type="AlphaFoldDB" id="A0A840CR80"/>
<protein>
    <submittedName>
        <fullName evidence="1">ABC-type oligopeptide transport system substrate-binding subunit</fullName>
    </submittedName>
</protein>
<name>A0A840CR80_9BACT</name>
<proteinExistence type="predicted"/>
<accession>A0A840CR80</accession>
<sequence>MIKMKNKILSELIALSVLLCLLGTSCKKQQPEPLPEIKEYYDPYAPVPKSKFDSVKVAQALSGATDNDSLLLLTEKMNDNERDY</sequence>
<dbReference type="EMBL" id="JACIEP010000004">
    <property type="protein sequence ID" value="MBB4035435.1"/>
    <property type="molecule type" value="Genomic_DNA"/>
</dbReference>
<comment type="caution">
    <text evidence="1">The sequence shown here is derived from an EMBL/GenBank/DDBJ whole genome shotgun (WGS) entry which is preliminary data.</text>
</comment>
<reference evidence="1 2" key="1">
    <citation type="submission" date="2020-08" db="EMBL/GenBank/DDBJ databases">
        <title>Genomic Encyclopedia of Type Strains, Phase IV (KMG-IV): sequencing the most valuable type-strain genomes for metagenomic binning, comparative biology and taxonomic classification.</title>
        <authorList>
            <person name="Goeker M."/>
        </authorList>
    </citation>
    <scope>NUCLEOTIDE SEQUENCE [LARGE SCALE GENOMIC DNA]</scope>
    <source>
        <strain evidence="1 2">DSM 104969</strain>
    </source>
</reference>
<evidence type="ECO:0000313" key="1">
    <source>
        <dbReference type="EMBL" id="MBB4035435.1"/>
    </source>
</evidence>
<dbReference type="PROSITE" id="PS51257">
    <property type="entry name" value="PROKAR_LIPOPROTEIN"/>
    <property type="match status" value="1"/>
</dbReference>
<dbReference type="Proteomes" id="UP000555103">
    <property type="component" value="Unassembled WGS sequence"/>
</dbReference>
<dbReference type="RefSeq" id="WP_183306376.1">
    <property type="nucleotide sequence ID" value="NZ_JACIEP010000004.1"/>
</dbReference>
<evidence type="ECO:0000313" key="2">
    <source>
        <dbReference type="Proteomes" id="UP000555103"/>
    </source>
</evidence>